<reference evidence="2" key="2">
    <citation type="journal article" date="2021" name="PeerJ">
        <title>Extensive microbial diversity within the chicken gut microbiome revealed by metagenomics and culture.</title>
        <authorList>
            <person name="Gilroy R."/>
            <person name="Ravi A."/>
            <person name="Getino M."/>
            <person name="Pursley I."/>
            <person name="Horton D.L."/>
            <person name="Alikhan N.F."/>
            <person name="Baker D."/>
            <person name="Gharbi K."/>
            <person name="Hall N."/>
            <person name="Watson M."/>
            <person name="Adriaenssens E.M."/>
            <person name="Foster-Nyarko E."/>
            <person name="Jarju S."/>
            <person name="Secka A."/>
            <person name="Antonio M."/>
            <person name="Oren A."/>
            <person name="Chaudhuri R.R."/>
            <person name="La Ragione R."/>
            <person name="Hildebrand F."/>
            <person name="Pallen M.J."/>
        </authorList>
    </citation>
    <scope>NUCLEOTIDE SEQUENCE</scope>
    <source>
        <strain evidence="2">F6-4510</strain>
    </source>
</reference>
<comment type="caution">
    <text evidence="2">The sequence shown here is derived from an EMBL/GenBank/DDBJ whole genome shotgun (WGS) entry which is preliminary data.</text>
</comment>
<dbReference type="AlphaFoldDB" id="A0A9D9DWZ8"/>
<evidence type="ECO:0000313" key="2">
    <source>
        <dbReference type="EMBL" id="MBO8433690.1"/>
    </source>
</evidence>
<dbReference type="Proteomes" id="UP000823611">
    <property type="component" value="Unassembled WGS sequence"/>
</dbReference>
<proteinExistence type="predicted"/>
<evidence type="ECO:0000313" key="3">
    <source>
        <dbReference type="Proteomes" id="UP000823611"/>
    </source>
</evidence>
<protein>
    <submittedName>
        <fullName evidence="2">DUF1540 domain-containing protein</fullName>
    </submittedName>
</protein>
<evidence type="ECO:0000259" key="1">
    <source>
        <dbReference type="Pfam" id="PF07561"/>
    </source>
</evidence>
<dbReference type="Pfam" id="PF07561">
    <property type="entry name" value="DUF1540"/>
    <property type="match status" value="1"/>
</dbReference>
<organism evidence="2 3">
    <name type="scientific">Candidatus Fimicola merdigallinarum</name>
    <dbReference type="NCBI Taxonomy" id="2840819"/>
    <lineage>
        <taxon>Bacteria</taxon>
        <taxon>Bacillati</taxon>
        <taxon>Bacillota</taxon>
        <taxon>Clostridia</taxon>
        <taxon>Lachnospirales</taxon>
        <taxon>Lachnospiraceae</taxon>
        <taxon>Lachnospiraceae incertae sedis</taxon>
        <taxon>Candidatus Fimicola</taxon>
    </lineage>
</organism>
<name>A0A9D9DWZ8_9FIRM</name>
<accession>A0A9D9DWZ8</accession>
<sequence length="54" mass="6050">MDKANKSIRCSVSQCAYHCGDKEYCSLDSIKVGTHEMNPTQKECTDCESFASRI</sequence>
<gene>
    <name evidence="2" type="ORF">IAC55_00025</name>
</gene>
<dbReference type="InterPro" id="IPR011437">
    <property type="entry name" value="DUF1540"/>
</dbReference>
<feature type="domain" description="DUF1540" evidence="1">
    <location>
        <begin position="8"/>
        <end position="50"/>
    </location>
</feature>
<reference evidence="2" key="1">
    <citation type="submission" date="2020-10" db="EMBL/GenBank/DDBJ databases">
        <authorList>
            <person name="Gilroy R."/>
        </authorList>
    </citation>
    <scope>NUCLEOTIDE SEQUENCE</scope>
    <source>
        <strain evidence="2">F6-4510</strain>
    </source>
</reference>
<dbReference type="EMBL" id="JADIMX010000001">
    <property type="protein sequence ID" value="MBO8433690.1"/>
    <property type="molecule type" value="Genomic_DNA"/>
</dbReference>